<keyword evidence="1" id="KW-1133">Transmembrane helix</keyword>
<name>A0A5C5XV11_9BACT</name>
<dbReference type="Proteomes" id="UP000318478">
    <property type="component" value="Unassembled WGS sequence"/>
</dbReference>
<reference evidence="2 3" key="1">
    <citation type="submission" date="2019-02" db="EMBL/GenBank/DDBJ databases">
        <title>Deep-cultivation of Planctomycetes and their phenomic and genomic characterization uncovers novel biology.</title>
        <authorList>
            <person name="Wiegand S."/>
            <person name="Jogler M."/>
            <person name="Boedeker C."/>
            <person name="Pinto D."/>
            <person name="Vollmers J."/>
            <person name="Rivas-Marin E."/>
            <person name="Kohn T."/>
            <person name="Peeters S.H."/>
            <person name="Heuer A."/>
            <person name="Rast P."/>
            <person name="Oberbeckmann S."/>
            <person name="Bunk B."/>
            <person name="Jeske O."/>
            <person name="Meyerdierks A."/>
            <person name="Storesund J.E."/>
            <person name="Kallscheuer N."/>
            <person name="Luecker S."/>
            <person name="Lage O.M."/>
            <person name="Pohl T."/>
            <person name="Merkel B.J."/>
            <person name="Hornburger P."/>
            <person name="Mueller R.-W."/>
            <person name="Bruemmer F."/>
            <person name="Labrenz M."/>
            <person name="Spormann A.M."/>
            <person name="Op Den Camp H."/>
            <person name="Overmann J."/>
            <person name="Amann R."/>
            <person name="Jetten M.S.M."/>
            <person name="Mascher T."/>
            <person name="Medema M.H."/>
            <person name="Devos D.P."/>
            <person name="Kaster A.-K."/>
            <person name="Ovreas L."/>
            <person name="Rohde M."/>
            <person name="Galperin M.Y."/>
            <person name="Jogler C."/>
        </authorList>
    </citation>
    <scope>NUCLEOTIDE SEQUENCE [LARGE SCALE GENOMIC DNA]</scope>
    <source>
        <strain evidence="2 3">Pla123a</strain>
    </source>
</reference>
<evidence type="ECO:0000256" key="1">
    <source>
        <dbReference type="SAM" id="Phobius"/>
    </source>
</evidence>
<gene>
    <name evidence="2" type="ORF">Pla123a_47960</name>
</gene>
<keyword evidence="1" id="KW-0812">Transmembrane</keyword>
<keyword evidence="1" id="KW-0472">Membrane</keyword>
<proteinExistence type="predicted"/>
<dbReference type="EMBL" id="SJPO01000018">
    <property type="protein sequence ID" value="TWT65885.1"/>
    <property type="molecule type" value="Genomic_DNA"/>
</dbReference>
<evidence type="ECO:0000313" key="2">
    <source>
        <dbReference type="EMBL" id="TWT65885.1"/>
    </source>
</evidence>
<protein>
    <recommendedName>
        <fullName evidence="4">Ion channel</fullName>
    </recommendedName>
</protein>
<sequence>MDWWLDFRRDLWTSQQPENRSPILWGVGMLFVILRRLSLLEYPNHFFFAPGRIPAWFVDGYILVWLAGLGAVSFALDTEAYRAADFSLGWTLLAWFCALQVVQVNVHRNMWRRITHRDGGLPRIYGRNLVNALIGFATMNWLFGLVYWLERSRLDPEPTSVLHAICSAFISGTTLGYSDIHPAAGDPLTGGPAPLMLGIAISHTLLSLVMIAVAIGATVTTIEPKGQLAD</sequence>
<dbReference type="SUPFAM" id="SSF81324">
    <property type="entry name" value="Voltage-gated potassium channels"/>
    <property type="match status" value="1"/>
</dbReference>
<feature type="transmembrane region" description="Helical" evidence="1">
    <location>
        <begin position="23"/>
        <end position="42"/>
    </location>
</feature>
<comment type="caution">
    <text evidence="2">The sequence shown here is derived from an EMBL/GenBank/DDBJ whole genome shotgun (WGS) entry which is preliminary data.</text>
</comment>
<dbReference type="Gene3D" id="1.10.287.70">
    <property type="match status" value="1"/>
</dbReference>
<evidence type="ECO:0008006" key="4">
    <source>
        <dbReference type="Google" id="ProtNLM"/>
    </source>
</evidence>
<feature type="transmembrane region" description="Helical" evidence="1">
    <location>
        <begin position="54"/>
        <end position="76"/>
    </location>
</feature>
<accession>A0A5C5XV11</accession>
<feature type="transmembrane region" description="Helical" evidence="1">
    <location>
        <begin position="128"/>
        <end position="149"/>
    </location>
</feature>
<keyword evidence="3" id="KW-1185">Reference proteome</keyword>
<dbReference type="RefSeq" id="WP_146591716.1">
    <property type="nucleotide sequence ID" value="NZ_SJPO01000018.1"/>
</dbReference>
<organism evidence="2 3">
    <name type="scientific">Posidoniimonas polymericola</name>
    <dbReference type="NCBI Taxonomy" id="2528002"/>
    <lineage>
        <taxon>Bacteria</taxon>
        <taxon>Pseudomonadati</taxon>
        <taxon>Planctomycetota</taxon>
        <taxon>Planctomycetia</taxon>
        <taxon>Pirellulales</taxon>
        <taxon>Lacipirellulaceae</taxon>
        <taxon>Posidoniimonas</taxon>
    </lineage>
</organism>
<feature type="transmembrane region" description="Helical" evidence="1">
    <location>
        <begin position="195"/>
        <end position="219"/>
    </location>
</feature>
<evidence type="ECO:0000313" key="3">
    <source>
        <dbReference type="Proteomes" id="UP000318478"/>
    </source>
</evidence>
<feature type="transmembrane region" description="Helical" evidence="1">
    <location>
        <begin position="88"/>
        <end position="107"/>
    </location>
</feature>
<dbReference type="AlphaFoldDB" id="A0A5C5XV11"/>